<organism evidence="2 3">
    <name type="scientific">Pseudomonas phage BUCT-PX-5</name>
    <dbReference type="NCBI Taxonomy" id="2982892"/>
    <lineage>
        <taxon>Viruses</taxon>
        <taxon>Duplodnaviria</taxon>
        <taxon>Heunggongvirae</taxon>
        <taxon>Uroviricota</taxon>
        <taxon>Caudoviricetes</taxon>
        <taxon>Jondennisvirinae</taxon>
        <taxon>Septimatrevirus</taxon>
        <taxon>Septimatrevirus PX5</taxon>
    </lineage>
</organism>
<dbReference type="EMBL" id="OP422637">
    <property type="protein sequence ID" value="UYE91348.1"/>
    <property type="molecule type" value="Genomic_DNA"/>
</dbReference>
<dbReference type="GeneID" id="77609547"/>
<evidence type="ECO:0000256" key="1">
    <source>
        <dbReference type="SAM" id="Phobius"/>
    </source>
</evidence>
<dbReference type="KEGG" id="vg:77609547"/>
<accession>A0A9X9JS82</accession>
<keyword evidence="1" id="KW-0812">Transmembrane</keyword>
<keyword evidence="1" id="KW-0472">Membrane</keyword>
<dbReference type="Proteomes" id="UP001163767">
    <property type="component" value="Segment"/>
</dbReference>
<proteinExistence type="predicted"/>
<protein>
    <submittedName>
        <fullName evidence="2">Uncharacterized protein</fullName>
    </submittedName>
</protein>
<name>A0A9X9JS82_9CAUD</name>
<reference evidence="2" key="1">
    <citation type="submission" date="2022-09" db="EMBL/GenBank/DDBJ databases">
        <authorList>
            <person name="Zhang X."/>
        </authorList>
    </citation>
    <scope>NUCLEOTIDE SEQUENCE</scope>
</reference>
<evidence type="ECO:0000313" key="3">
    <source>
        <dbReference type="Proteomes" id="UP001163767"/>
    </source>
</evidence>
<dbReference type="RefSeq" id="YP_010597880.1">
    <property type="nucleotide sequence ID" value="NC_069750.1"/>
</dbReference>
<keyword evidence="1" id="KW-1133">Transmembrane helix</keyword>
<sequence length="77" mass="8921">MNFDPLFLTIGLSALALACYLKFGQIKAKREQDRRIREAIERAQVVKARGEIRGKKLANEREWGLAEDYNPGKFWPQ</sequence>
<feature type="transmembrane region" description="Helical" evidence="1">
    <location>
        <begin position="6"/>
        <end position="24"/>
    </location>
</feature>
<keyword evidence="3" id="KW-1185">Reference proteome</keyword>
<evidence type="ECO:0000313" key="2">
    <source>
        <dbReference type="EMBL" id="UYE91348.1"/>
    </source>
</evidence>